<accession>A0ABD5UG71</accession>
<organism evidence="1 2">
    <name type="scientific">Halorubrum trueperi</name>
    <dbReference type="NCBI Taxonomy" id="2004704"/>
    <lineage>
        <taxon>Archaea</taxon>
        <taxon>Methanobacteriati</taxon>
        <taxon>Methanobacteriota</taxon>
        <taxon>Stenosarchaea group</taxon>
        <taxon>Halobacteria</taxon>
        <taxon>Halobacteriales</taxon>
        <taxon>Haloferacaceae</taxon>
        <taxon>Halorubrum</taxon>
    </lineage>
</organism>
<evidence type="ECO:0000313" key="2">
    <source>
        <dbReference type="Proteomes" id="UP001596333"/>
    </source>
</evidence>
<evidence type="ECO:0000313" key="1">
    <source>
        <dbReference type="EMBL" id="MFC6888434.1"/>
    </source>
</evidence>
<keyword evidence="2" id="KW-1185">Reference proteome</keyword>
<dbReference type="Proteomes" id="UP001596333">
    <property type="component" value="Unassembled WGS sequence"/>
</dbReference>
<proteinExistence type="predicted"/>
<name>A0ABD5UG71_9EURY</name>
<protein>
    <recommendedName>
        <fullName evidence="3">Acyl-[acyl-carrier-protein] thioesterase</fullName>
    </recommendedName>
</protein>
<evidence type="ECO:0008006" key="3">
    <source>
        <dbReference type="Google" id="ProtNLM"/>
    </source>
</evidence>
<dbReference type="EMBL" id="JBHSXI010000002">
    <property type="protein sequence ID" value="MFC6888434.1"/>
    <property type="molecule type" value="Genomic_DNA"/>
</dbReference>
<dbReference type="SUPFAM" id="SSF54637">
    <property type="entry name" value="Thioesterase/thiol ester dehydrase-isomerase"/>
    <property type="match status" value="2"/>
</dbReference>
<sequence>MPADLLERRVRFGDTTYGPCLHYATVFDWVICAIEELGEKLDYTCDEIVSKGGIPYGPVDVTARMDRYPTYGDRVLITGVPVYVSDRSFQVEYELSRVTGDERFGRVRVVSVTLAPDGTPEPLPGHVKERLRALTDGLDRDDCLATVDDDPVTFAAGEETFAVRRTFRTPHIEAVDLGYFEDYARFVAAGLEKYLETTGTSLAGLCEATDWWPFQPREWHLTFNDMVRFEDEMTIRGSIESVDDTTLAVAFDGESDDDRRIEGRIAYGCCDDTGAFVPRPKAMTDALEPVR</sequence>
<dbReference type="InterPro" id="IPR029069">
    <property type="entry name" value="HotDog_dom_sf"/>
</dbReference>
<reference evidence="1 2" key="1">
    <citation type="journal article" date="2019" name="Int. J. Syst. Evol. Microbiol.">
        <title>The Global Catalogue of Microorganisms (GCM) 10K type strain sequencing project: providing services to taxonomists for standard genome sequencing and annotation.</title>
        <authorList>
            <consortium name="The Broad Institute Genomics Platform"/>
            <consortium name="The Broad Institute Genome Sequencing Center for Infectious Disease"/>
            <person name="Wu L."/>
            <person name="Ma J."/>
        </authorList>
    </citation>
    <scope>NUCLEOTIDE SEQUENCE [LARGE SCALE GENOMIC DNA]</scope>
    <source>
        <strain evidence="1 2">Y73</strain>
    </source>
</reference>
<dbReference type="Gene3D" id="3.10.129.10">
    <property type="entry name" value="Hotdog Thioesterase"/>
    <property type="match status" value="2"/>
</dbReference>
<dbReference type="RefSeq" id="WP_379765379.1">
    <property type="nucleotide sequence ID" value="NZ_JBHSXI010000002.1"/>
</dbReference>
<dbReference type="AlphaFoldDB" id="A0ABD5UG71"/>
<comment type="caution">
    <text evidence="1">The sequence shown here is derived from an EMBL/GenBank/DDBJ whole genome shotgun (WGS) entry which is preliminary data.</text>
</comment>
<gene>
    <name evidence="1" type="ORF">ACFQEY_05155</name>
</gene>